<reference evidence="2 3" key="1">
    <citation type="submission" date="2020-04" db="EMBL/GenBank/DDBJ databases">
        <authorList>
            <person name="De Canck E."/>
        </authorList>
    </citation>
    <scope>NUCLEOTIDE SEQUENCE [LARGE SCALE GENOMIC DNA]</scope>
    <source>
        <strain evidence="2 3">LMG 6000</strain>
    </source>
</reference>
<dbReference type="AlphaFoldDB" id="A0A6S7F3Z8"/>
<dbReference type="EMBL" id="CADILH010000005">
    <property type="protein sequence ID" value="CAB3933966.1"/>
    <property type="molecule type" value="Genomic_DNA"/>
</dbReference>
<keyword evidence="1" id="KW-0812">Transmembrane</keyword>
<protein>
    <submittedName>
        <fullName evidence="2">Uncharacterized protein</fullName>
    </submittedName>
</protein>
<name>A0A6S7F3Z8_9BURK</name>
<proteinExistence type="predicted"/>
<keyword evidence="1" id="KW-1133">Transmembrane helix</keyword>
<feature type="transmembrane region" description="Helical" evidence="1">
    <location>
        <begin position="81"/>
        <end position="101"/>
    </location>
</feature>
<feature type="transmembrane region" description="Helical" evidence="1">
    <location>
        <begin position="9"/>
        <end position="29"/>
    </location>
</feature>
<dbReference type="Proteomes" id="UP000494183">
    <property type="component" value="Unassembled WGS sequence"/>
</dbReference>
<evidence type="ECO:0000256" key="1">
    <source>
        <dbReference type="SAM" id="Phobius"/>
    </source>
</evidence>
<evidence type="ECO:0000313" key="3">
    <source>
        <dbReference type="Proteomes" id="UP000494183"/>
    </source>
</evidence>
<feature type="transmembrane region" description="Helical" evidence="1">
    <location>
        <begin position="49"/>
        <end position="69"/>
    </location>
</feature>
<sequence length="113" mass="12320">MKRPSWIKLLYLVAGPVIWLAHYLFIYPINAIACARHVLTDLWWGLPASSWIILAASVSALAGMAVIALHQHRRVRRHGLPPFHGGLTGMLCLLSAAAVAWETSAVFIAPPCG</sequence>
<accession>A0A6S7F3Z8</accession>
<keyword evidence="3" id="KW-1185">Reference proteome</keyword>
<dbReference type="RefSeq" id="WP_175201397.1">
    <property type="nucleotide sequence ID" value="NZ_CADILH010000005.1"/>
</dbReference>
<organism evidence="2 3">
    <name type="scientific">Achromobacter insolitus</name>
    <dbReference type="NCBI Taxonomy" id="217204"/>
    <lineage>
        <taxon>Bacteria</taxon>
        <taxon>Pseudomonadati</taxon>
        <taxon>Pseudomonadota</taxon>
        <taxon>Betaproteobacteria</taxon>
        <taxon>Burkholderiales</taxon>
        <taxon>Alcaligenaceae</taxon>
        <taxon>Achromobacter</taxon>
    </lineage>
</organism>
<keyword evidence="1" id="KW-0472">Membrane</keyword>
<evidence type="ECO:0000313" key="2">
    <source>
        <dbReference type="EMBL" id="CAB3933966.1"/>
    </source>
</evidence>
<gene>
    <name evidence="2" type="ORF">LMG6000_03505</name>
</gene>